<reference evidence="4" key="1">
    <citation type="journal article" date="2019" name="Int. J. Syst. Evol. Microbiol.">
        <title>The Global Catalogue of Microorganisms (GCM) 10K type strain sequencing project: providing services to taxonomists for standard genome sequencing and annotation.</title>
        <authorList>
            <consortium name="The Broad Institute Genomics Platform"/>
            <consortium name="The Broad Institute Genome Sequencing Center for Infectious Disease"/>
            <person name="Wu L."/>
            <person name="Ma J."/>
        </authorList>
    </citation>
    <scope>NUCLEOTIDE SEQUENCE [LARGE SCALE GENOMIC DNA]</scope>
    <source>
        <strain evidence="4">JCM 16902</strain>
    </source>
</reference>
<proteinExistence type="predicted"/>
<evidence type="ECO:0000259" key="2">
    <source>
        <dbReference type="Pfam" id="PF08486"/>
    </source>
</evidence>
<dbReference type="InterPro" id="IPR013486">
    <property type="entry name" value="SpoIID/LytB"/>
</dbReference>
<accession>A0ABP6YVP7</accession>
<dbReference type="EMBL" id="BAAAZO010000001">
    <property type="protein sequence ID" value="GAA3591435.1"/>
    <property type="molecule type" value="Genomic_DNA"/>
</dbReference>
<evidence type="ECO:0000313" key="4">
    <source>
        <dbReference type="Proteomes" id="UP001501074"/>
    </source>
</evidence>
<gene>
    <name evidence="3" type="ORF">GCM10022223_02460</name>
</gene>
<organism evidence="3 4">
    <name type="scientific">Kineosporia mesophila</name>
    <dbReference type="NCBI Taxonomy" id="566012"/>
    <lineage>
        <taxon>Bacteria</taxon>
        <taxon>Bacillati</taxon>
        <taxon>Actinomycetota</taxon>
        <taxon>Actinomycetes</taxon>
        <taxon>Kineosporiales</taxon>
        <taxon>Kineosporiaceae</taxon>
        <taxon>Kineosporia</taxon>
    </lineage>
</organism>
<name>A0ABP6YVP7_9ACTN</name>
<evidence type="ECO:0000256" key="1">
    <source>
        <dbReference type="SAM" id="SignalP"/>
    </source>
</evidence>
<feature type="domain" description="Sporulation stage II protein D amidase enhancer LytB N-terminal" evidence="2">
    <location>
        <begin position="226"/>
        <end position="307"/>
    </location>
</feature>
<dbReference type="Pfam" id="PF08486">
    <property type="entry name" value="SpoIID"/>
    <property type="match status" value="1"/>
</dbReference>
<keyword evidence="1" id="KW-0732">Signal</keyword>
<feature type="chain" id="PRO_5046065446" description="Sporulation stage II protein D amidase enhancer LytB N-terminal domain-containing protein" evidence="1">
    <location>
        <begin position="28"/>
        <end position="429"/>
    </location>
</feature>
<dbReference type="NCBIfam" id="TIGR02669">
    <property type="entry name" value="SpoIID_LytB"/>
    <property type="match status" value="1"/>
</dbReference>
<dbReference type="Proteomes" id="UP001501074">
    <property type="component" value="Unassembled WGS sequence"/>
</dbReference>
<feature type="signal peptide" evidence="1">
    <location>
        <begin position="1"/>
        <end position="27"/>
    </location>
</feature>
<evidence type="ECO:0000313" key="3">
    <source>
        <dbReference type="EMBL" id="GAA3591435.1"/>
    </source>
</evidence>
<comment type="caution">
    <text evidence="3">The sequence shown here is derived from an EMBL/GenBank/DDBJ whole genome shotgun (WGS) entry which is preliminary data.</text>
</comment>
<dbReference type="InterPro" id="IPR013693">
    <property type="entry name" value="SpoIID/LytB_N"/>
</dbReference>
<dbReference type="RefSeq" id="WP_231484886.1">
    <property type="nucleotide sequence ID" value="NZ_BAAAZO010000001.1"/>
</dbReference>
<keyword evidence="4" id="KW-1185">Reference proteome</keyword>
<protein>
    <recommendedName>
        <fullName evidence="2">Sporulation stage II protein D amidase enhancer LytB N-terminal domain-containing protein</fullName>
    </recommendedName>
</protein>
<sequence length="429" mass="45085">MRRPRSIAATVLGTALAVLAGPTVANAAVVPVSAAKSCPSPGGSRISQASVPKGAVKIYGGGWGHGMGMSQYGAQGAARLGCGYKTILKTYYYDASLSQKNLDAPVVLNLASGASSSKLQAVTGTVRWASPTRHVVQPTGSTWTVARKTIDGRPGIALFDQDGKRRMFVQNASVMSAAHTGKVVNVYPYGGSSALSTRYDRAAYVGSGAGIKVTETITASGGHSAVQKYLMGLGEVPVSWPIEALKAQTVAARTYLSTKYNADLKAYVLSAGTADQVYRGYAVESVDASSGGNWRKAVVATANQVIVDGSGRTIEALYSSSMGGYTENREYVWGKYEISYLKPVDDSRWDGASDNPYRSWSVGMTKAAFAKKFGFDSVSSYSVAARGSAARLNGVKITGKIDGKKVTRTFTGAQARYRLGLKSPGFTFG</sequence>